<reference evidence="2" key="1">
    <citation type="submission" date="2022-05" db="EMBL/GenBank/DDBJ databases">
        <title>The Musa troglodytarum L. genome provides insights into the mechanism of non-climacteric behaviour and enrichment of carotenoids.</title>
        <authorList>
            <person name="Wang J."/>
        </authorList>
    </citation>
    <scope>NUCLEOTIDE SEQUENCE</scope>
    <source>
        <tissue evidence="2">Leaf</tissue>
    </source>
</reference>
<dbReference type="AlphaFoldDB" id="A0A9E7HQ33"/>
<protein>
    <submittedName>
        <fullName evidence="2">Uncharacterized protein</fullName>
    </submittedName>
</protein>
<name>A0A9E7HQ33_9LILI</name>
<dbReference type="OrthoDB" id="775833at2759"/>
<feature type="region of interest" description="Disordered" evidence="1">
    <location>
        <begin position="1"/>
        <end position="125"/>
    </location>
</feature>
<evidence type="ECO:0000256" key="1">
    <source>
        <dbReference type="SAM" id="MobiDB-lite"/>
    </source>
</evidence>
<gene>
    <name evidence="2" type="ORF">MUK42_03403</name>
</gene>
<accession>A0A9E7HQ33</accession>
<keyword evidence="3" id="KW-1185">Reference proteome</keyword>
<evidence type="ECO:0000313" key="2">
    <source>
        <dbReference type="EMBL" id="URE37845.1"/>
    </source>
</evidence>
<evidence type="ECO:0000313" key="3">
    <source>
        <dbReference type="Proteomes" id="UP001055439"/>
    </source>
</evidence>
<organism evidence="2 3">
    <name type="scientific">Musa troglodytarum</name>
    <name type="common">fe'i banana</name>
    <dbReference type="NCBI Taxonomy" id="320322"/>
    <lineage>
        <taxon>Eukaryota</taxon>
        <taxon>Viridiplantae</taxon>
        <taxon>Streptophyta</taxon>
        <taxon>Embryophyta</taxon>
        <taxon>Tracheophyta</taxon>
        <taxon>Spermatophyta</taxon>
        <taxon>Magnoliopsida</taxon>
        <taxon>Liliopsida</taxon>
        <taxon>Zingiberales</taxon>
        <taxon>Musaceae</taxon>
        <taxon>Musa</taxon>
    </lineage>
</organism>
<proteinExistence type="predicted"/>
<dbReference type="EMBL" id="CP097510">
    <property type="protein sequence ID" value="URE37845.1"/>
    <property type="molecule type" value="Genomic_DNA"/>
</dbReference>
<sequence length="125" mass="13742">RRHRPCAHQRRLARDRELPHLHRRNPWCAERGGEGGGGGGERTSYQRGEDEGGGGCGGHMAPRGEAEGEVHAAVPVAGQRQHGRDQVLVGERCTHRRRAEEGAAPRSQRQGHRHLLRPPTSAVTH</sequence>
<dbReference type="Proteomes" id="UP001055439">
    <property type="component" value="Chromosome 8"/>
</dbReference>
<feature type="compositionally biased region" description="Basic residues" evidence="1">
    <location>
        <begin position="1"/>
        <end position="11"/>
    </location>
</feature>
<feature type="non-terminal residue" evidence="2">
    <location>
        <position position="1"/>
    </location>
</feature>